<keyword evidence="6 8" id="KW-0472">Membrane</keyword>
<dbReference type="PROSITE" id="PS50929">
    <property type="entry name" value="ABC_TM1F"/>
    <property type="match status" value="1"/>
</dbReference>
<dbReference type="PANTHER" id="PTHR24221">
    <property type="entry name" value="ATP-BINDING CASSETTE SUB-FAMILY B"/>
    <property type="match status" value="1"/>
</dbReference>
<dbReference type="InterPro" id="IPR017871">
    <property type="entry name" value="ABC_transporter-like_CS"/>
</dbReference>
<organism evidence="11 12">
    <name type="scientific">Blastococcus deserti</name>
    <dbReference type="NCBI Taxonomy" id="2259033"/>
    <lineage>
        <taxon>Bacteria</taxon>
        <taxon>Bacillati</taxon>
        <taxon>Actinomycetota</taxon>
        <taxon>Actinomycetes</taxon>
        <taxon>Geodermatophilales</taxon>
        <taxon>Geodermatophilaceae</taxon>
        <taxon>Blastococcus</taxon>
    </lineage>
</organism>
<sequence>MFRRPRRGSLFKKVRGYAVSWKQYRQFLGGARSRLVLLTVVAVCAGLLEAALLSLVAALATALTEGSSRVDVQFGVIDLSAPLTVLFAVGIGLALVRAVVALGIAYLPARASAAVMVDLRRSLFDRFTGTSWSVQASERDGHFQTLMGTHVMNASLAITTLAQALTAGLMFLTLLISAVVLSVMTALIVIGASLLLFLLLGPLVRRLRRQARALSRESIEHAKGMEEVVMMAEEIQVFGASPEYKESVDRLSRQVRKPMLLTRFLFRAVPGLYQSLAFLTLFLALAAVYLSGAQAIAELGAVVLIMVRSLTYGQTIQQALRRLDELVPFMNSLRKALDHYQSHPRQDGDTPLPKIDRLGMRDVHYAYVPGEDVLKGISFEAHGGEAIGIVGPSGAGKSSLVQILLRLRQPTSGALEVNGVDARVFRRDDWQRRVSYVPQSPQLIWGTVADNIRFYRPEIDDEQVERAARLAHVHDEIMSWSQGYQTVIGQRVSAISGGQRQRLCLARALAGSPDVLILDEPTSALDVRSELAVQESLAQIKSDVLLILVAHRLSTLSVCDRVMVVVDGRLQAMDEPAALLENNDFYREVTEITQRQGLATGSTSSIASLGSSSTEAGDGSHQGAAPWALGRAASGAEPHD</sequence>
<evidence type="ECO:0000313" key="11">
    <source>
        <dbReference type="EMBL" id="MFD2092819.1"/>
    </source>
</evidence>
<evidence type="ECO:0000256" key="1">
    <source>
        <dbReference type="ARBA" id="ARBA00004651"/>
    </source>
</evidence>
<feature type="compositionally biased region" description="Low complexity" evidence="7">
    <location>
        <begin position="602"/>
        <end position="614"/>
    </location>
</feature>
<evidence type="ECO:0000256" key="4">
    <source>
        <dbReference type="ARBA" id="ARBA00022840"/>
    </source>
</evidence>
<evidence type="ECO:0000256" key="2">
    <source>
        <dbReference type="ARBA" id="ARBA00022692"/>
    </source>
</evidence>
<dbReference type="Proteomes" id="UP001597402">
    <property type="component" value="Unassembled WGS sequence"/>
</dbReference>
<dbReference type="SUPFAM" id="SSF52540">
    <property type="entry name" value="P-loop containing nucleoside triphosphate hydrolases"/>
    <property type="match status" value="1"/>
</dbReference>
<accession>A0ABW4XDI5</accession>
<dbReference type="Gene3D" id="3.40.50.300">
    <property type="entry name" value="P-loop containing nucleotide triphosphate hydrolases"/>
    <property type="match status" value="1"/>
</dbReference>
<keyword evidence="2 8" id="KW-0812">Transmembrane</keyword>
<dbReference type="Gene3D" id="1.20.1560.10">
    <property type="entry name" value="ABC transporter type 1, transmembrane domain"/>
    <property type="match status" value="1"/>
</dbReference>
<gene>
    <name evidence="11" type="ORF">ACFSHS_14685</name>
</gene>
<evidence type="ECO:0000259" key="9">
    <source>
        <dbReference type="PROSITE" id="PS50893"/>
    </source>
</evidence>
<feature type="transmembrane region" description="Helical" evidence="8">
    <location>
        <begin position="264"/>
        <end position="289"/>
    </location>
</feature>
<name>A0ABW4XDI5_9ACTN</name>
<evidence type="ECO:0000256" key="5">
    <source>
        <dbReference type="ARBA" id="ARBA00022989"/>
    </source>
</evidence>
<dbReference type="InterPro" id="IPR003593">
    <property type="entry name" value="AAA+_ATPase"/>
</dbReference>
<evidence type="ECO:0000313" key="12">
    <source>
        <dbReference type="Proteomes" id="UP001597402"/>
    </source>
</evidence>
<evidence type="ECO:0000256" key="8">
    <source>
        <dbReference type="SAM" id="Phobius"/>
    </source>
</evidence>
<keyword evidence="5 8" id="KW-1133">Transmembrane helix</keyword>
<proteinExistence type="predicted"/>
<dbReference type="PANTHER" id="PTHR24221:SF654">
    <property type="entry name" value="ATP-BINDING CASSETTE SUB-FAMILY B MEMBER 6"/>
    <property type="match status" value="1"/>
</dbReference>
<dbReference type="SUPFAM" id="SSF90123">
    <property type="entry name" value="ABC transporter transmembrane region"/>
    <property type="match status" value="1"/>
</dbReference>
<dbReference type="PROSITE" id="PS50893">
    <property type="entry name" value="ABC_TRANSPORTER_2"/>
    <property type="match status" value="1"/>
</dbReference>
<dbReference type="InterPro" id="IPR036640">
    <property type="entry name" value="ABC1_TM_sf"/>
</dbReference>
<dbReference type="Pfam" id="PF00664">
    <property type="entry name" value="ABC_membrane"/>
    <property type="match status" value="1"/>
</dbReference>
<dbReference type="PROSITE" id="PS00211">
    <property type="entry name" value="ABC_TRANSPORTER_1"/>
    <property type="match status" value="1"/>
</dbReference>
<feature type="transmembrane region" description="Helical" evidence="8">
    <location>
        <begin position="186"/>
        <end position="204"/>
    </location>
</feature>
<reference evidence="12" key="1">
    <citation type="journal article" date="2019" name="Int. J. Syst. Evol. Microbiol.">
        <title>The Global Catalogue of Microorganisms (GCM) 10K type strain sequencing project: providing services to taxonomists for standard genome sequencing and annotation.</title>
        <authorList>
            <consortium name="The Broad Institute Genomics Platform"/>
            <consortium name="The Broad Institute Genome Sequencing Center for Infectious Disease"/>
            <person name="Wu L."/>
            <person name="Ma J."/>
        </authorList>
    </citation>
    <scope>NUCLEOTIDE SEQUENCE [LARGE SCALE GENOMIC DNA]</scope>
    <source>
        <strain evidence="12">JCM 3338</strain>
    </source>
</reference>
<dbReference type="InterPro" id="IPR003439">
    <property type="entry name" value="ABC_transporter-like_ATP-bd"/>
</dbReference>
<feature type="domain" description="ABC transporter" evidence="9">
    <location>
        <begin position="358"/>
        <end position="592"/>
    </location>
</feature>
<dbReference type="InterPro" id="IPR027417">
    <property type="entry name" value="P-loop_NTPase"/>
</dbReference>
<comment type="caution">
    <text evidence="11">The sequence shown here is derived from an EMBL/GenBank/DDBJ whole genome shotgun (WGS) entry which is preliminary data.</text>
</comment>
<feature type="transmembrane region" description="Helical" evidence="8">
    <location>
        <begin position="35"/>
        <end position="63"/>
    </location>
</feature>
<dbReference type="RefSeq" id="WP_376877450.1">
    <property type="nucleotide sequence ID" value="NZ_JBHUHP010000014.1"/>
</dbReference>
<evidence type="ECO:0000256" key="7">
    <source>
        <dbReference type="SAM" id="MobiDB-lite"/>
    </source>
</evidence>
<protein>
    <submittedName>
        <fullName evidence="11">ABC transporter ATP-binding protein</fullName>
    </submittedName>
</protein>
<feature type="transmembrane region" description="Helical" evidence="8">
    <location>
        <begin position="83"/>
        <end position="107"/>
    </location>
</feature>
<keyword evidence="4 11" id="KW-0067">ATP-binding</keyword>
<dbReference type="InterPro" id="IPR011527">
    <property type="entry name" value="ABC1_TM_dom"/>
</dbReference>
<dbReference type="SMART" id="SM00382">
    <property type="entry name" value="AAA"/>
    <property type="match status" value="1"/>
</dbReference>
<keyword evidence="3" id="KW-0547">Nucleotide-binding</keyword>
<feature type="transmembrane region" description="Helical" evidence="8">
    <location>
        <begin position="156"/>
        <end position="180"/>
    </location>
</feature>
<evidence type="ECO:0000259" key="10">
    <source>
        <dbReference type="PROSITE" id="PS50929"/>
    </source>
</evidence>
<evidence type="ECO:0000256" key="6">
    <source>
        <dbReference type="ARBA" id="ARBA00023136"/>
    </source>
</evidence>
<dbReference type="EMBL" id="JBHUHP010000014">
    <property type="protein sequence ID" value="MFD2092819.1"/>
    <property type="molecule type" value="Genomic_DNA"/>
</dbReference>
<keyword evidence="12" id="KW-1185">Reference proteome</keyword>
<evidence type="ECO:0000256" key="3">
    <source>
        <dbReference type="ARBA" id="ARBA00022741"/>
    </source>
</evidence>
<feature type="domain" description="ABC transmembrane type-1" evidence="10">
    <location>
        <begin position="36"/>
        <end position="308"/>
    </location>
</feature>
<dbReference type="GO" id="GO:0005524">
    <property type="term" value="F:ATP binding"/>
    <property type="evidence" value="ECO:0007669"/>
    <property type="project" value="UniProtKB-KW"/>
</dbReference>
<dbReference type="InterPro" id="IPR039421">
    <property type="entry name" value="Type_1_exporter"/>
</dbReference>
<comment type="subcellular location">
    <subcellularLocation>
        <location evidence="1">Cell membrane</location>
        <topology evidence="1">Multi-pass membrane protein</topology>
    </subcellularLocation>
</comment>
<feature type="region of interest" description="Disordered" evidence="7">
    <location>
        <begin position="602"/>
        <end position="640"/>
    </location>
</feature>
<dbReference type="Pfam" id="PF00005">
    <property type="entry name" value="ABC_tran"/>
    <property type="match status" value="1"/>
</dbReference>